<name>A0AAZ1XFN2_OREAU</name>
<keyword evidence="4" id="KW-0490">MHC I</keyword>
<dbReference type="SUPFAM" id="SSF48726">
    <property type="entry name" value="Immunoglobulin"/>
    <property type="match status" value="1"/>
</dbReference>
<evidence type="ECO:0000256" key="5">
    <source>
        <dbReference type="ARBA" id="ARBA00022525"/>
    </source>
</evidence>
<reference evidence="9" key="2">
    <citation type="submission" date="2025-08" db="UniProtKB">
        <authorList>
            <consortium name="Ensembl"/>
        </authorList>
    </citation>
    <scope>IDENTIFICATION</scope>
</reference>
<evidence type="ECO:0000256" key="2">
    <source>
        <dbReference type="ARBA" id="ARBA00009564"/>
    </source>
</evidence>
<dbReference type="GO" id="GO:0002474">
    <property type="term" value="P:antigen processing and presentation of peptide antigen via MHC class I"/>
    <property type="evidence" value="ECO:0007669"/>
    <property type="project" value="UniProtKB-KW"/>
</dbReference>
<dbReference type="GO" id="GO:0005576">
    <property type="term" value="C:extracellular region"/>
    <property type="evidence" value="ECO:0007669"/>
    <property type="project" value="UniProtKB-SubCell"/>
</dbReference>
<dbReference type="AlphaFoldDB" id="A0AAZ1XFN2"/>
<gene>
    <name evidence="9" type="primary">LOC116332116</name>
</gene>
<dbReference type="InterPro" id="IPR003006">
    <property type="entry name" value="Ig/MHC_CS"/>
</dbReference>
<organism evidence="9 10">
    <name type="scientific">Oreochromis aureus</name>
    <name type="common">Israeli tilapia</name>
    <name type="synonym">Chromis aureus</name>
    <dbReference type="NCBI Taxonomy" id="47969"/>
    <lineage>
        <taxon>Eukaryota</taxon>
        <taxon>Metazoa</taxon>
        <taxon>Chordata</taxon>
        <taxon>Craniata</taxon>
        <taxon>Vertebrata</taxon>
        <taxon>Euteleostomi</taxon>
        <taxon>Actinopterygii</taxon>
        <taxon>Neopterygii</taxon>
        <taxon>Teleostei</taxon>
        <taxon>Neoteleostei</taxon>
        <taxon>Acanthomorphata</taxon>
        <taxon>Ovalentaria</taxon>
        <taxon>Cichlomorphae</taxon>
        <taxon>Cichliformes</taxon>
        <taxon>Cichlidae</taxon>
        <taxon>African cichlids</taxon>
        <taxon>Pseudocrenilabrinae</taxon>
        <taxon>Oreochromini</taxon>
        <taxon>Oreochromis</taxon>
    </lineage>
</organism>
<dbReference type="InterPro" id="IPR007110">
    <property type="entry name" value="Ig-like_dom"/>
</dbReference>
<evidence type="ECO:0000256" key="4">
    <source>
        <dbReference type="ARBA" id="ARBA00022451"/>
    </source>
</evidence>
<dbReference type="Proteomes" id="UP000472276">
    <property type="component" value="Unassembled WGS sequence"/>
</dbReference>
<dbReference type="PANTHER" id="PTHR19944:SF62">
    <property type="entry name" value="BETA-2-MICROGLOBULIN"/>
    <property type="match status" value="1"/>
</dbReference>
<keyword evidence="5" id="KW-0964">Secreted</keyword>
<comment type="subcellular location">
    <subcellularLocation>
        <location evidence="1">Secreted</location>
    </subcellularLocation>
</comment>
<evidence type="ECO:0000313" key="10">
    <source>
        <dbReference type="Proteomes" id="UP000472276"/>
    </source>
</evidence>
<dbReference type="InterPro" id="IPR050160">
    <property type="entry name" value="MHC/Immunoglobulin"/>
</dbReference>
<dbReference type="PROSITE" id="PS50835">
    <property type="entry name" value="IG_LIKE"/>
    <property type="match status" value="1"/>
</dbReference>
<proteinExistence type="inferred from homology"/>
<keyword evidence="10" id="KW-1185">Reference proteome</keyword>
<dbReference type="PANTHER" id="PTHR19944">
    <property type="entry name" value="MHC CLASS II-RELATED"/>
    <property type="match status" value="1"/>
</dbReference>
<sequence>MLANTPDVNRFTFGVDRDALLSSLFERISKSDISSRSVGETMKTFVFLAVVLLLGLTDLSAAKNSSPKVQVYTRSPGQYGTANTLICHVSGFHPPEITIELLKNDKVIPGSQQTDLAFEENWHYHMTKHVPFTPTKEDVFSCRVTHTGTKRTYIWGMSVFQCVCVYVLCHRSQYL</sequence>
<evidence type="ECO:0000256" key="1">
    <source>
        <dbReference type="ARBA" id="ARBA00004613"/>
    </source>
</evidence>
<dbReference type="GO" id="GO:0042612">
    <property type="term" value="C:MHC class I protein complex"/>
    <property type="evidence" value="ECO:0007669"/>
    <property type="project" value="UniProtKB-KW"/>
</dbReference>
<protein>
    <recommendedName>
        <fullName evidence="3">Beta-2-microglobulin</fullName>
    </recommendedName>
</protein>
<evidence type="ECO:0000313" key="9">
    <source>
        <dbReference type="Ensembl" id="ENSOABP00000066438.1"/>
    </source>
</evidence>
<dbReference type="SMART" id="SM00407">
    <property type="entry name" value="IGc1"/>
    <property type="match status" value="1"/>
</dbReference>
<reference evidence="9" key="3">
    <citation type="submission" date="2025-09" db="UniProtKB">
        <authorList>
            <consortium name="Ensembl"/>
        </authorList>
    </citation>
    <scope>IDENTIFICATION</scope>
</reference>
<keyword evidence="6" id="KW-0391">Immunity</keyword>
<reference evidence="10" key="1">
    <citation type="submission" date="2020-03" db="EMBL/GenBank/DDBJ databases">
        <title>Evolution of repeat sequences and sex chromosomes of tilapia species revealed by chromosome-level genomes.</title>
        <authorList>
            <person name="Xu L."/>
            <person name="Tao W."/>
            <person name="Wang D."/>
            <person name="Zhou Q."/>
        </authorList>
    </citation>
    <scope>NUCLEOTIDE SEQUENCE [LARGE SCALE GENOMIC DNA]</scope>
    <source>
        <strain evidence="10">Israel</strain>
    </source>
</reference>
<keyword evidence="7" id="KW-0393">Immunoglobulin domain</keyword>
<evidence type="ECO:0000256" key="3">
    <source>
        <dbReference type="ARBA" id="ARBA00018767"/>
    </source>
</evidence>
<dbReference type="InterPro" id="IPR013783">
    <property type="entry name" value="Ig-like_fold"/>
</dbReference>
<dbReference type="Pfam" id="PF07654">
    <property type="entry name" value="C1-set"/>
    <property type="match status" value="1"/>
</dbReference>
<comment type="similarity">
    <text evidence="2">Belongs to the beta-2-microglobulin family.</text>
</comment>
<dbReference type="Gene3D" id="2.60.40.10">
    <property type="entry name" value="Immunoglobulins"/>
    <property type="match status" value="1"/>
</dbReference>
<dbReference type="PROSITE" id="PS00290">
    <property type="entry name" value="IG_MHC"/>
    <property type="match status" value="1"/>
</dbReference>
<evidence type="ECO:0000256" key="7">
    <source>
        <dbReference type="ARBA" id="ARBA00023319"/>
    </source>
</evidence>
<evidence type="ECO:0000256" key="6">
    <source>
        <dbReference type="ARBA" id="ARBA00022859"/>
    </source>
</evidence>
<dbReference type="Ensembl" id="ENSOABT00000080956.1">
    <property type="protein sequence ID" value="ENSOABP00000066438.1"/>
    <property type="gene ID" value="ENSOABG00000025120.2"/>
</dbReference>
<accession>A0AAZ1XFN2</accession>
<feature type="domain" description="Ig-like" evidence="8">
    <location>
        <begin position="67"/>
        <end position="154"/>
    </location>
</feature>
<dbReference type="InterPro" id="IPR036179">
    <property type="entry name" value="Ig-like_dom_sf"/>
</dbReference>
<dbReference type="InterPro" id="IPR003597">
    <property type="entry name" value="Ig_C1-set"/>
</dbReference>
<evidence type="ECO:0000259" key="8">
    <source>
        <dbReference type="PROSITE" id="PS50835"/>
    </source>
</evidence>